<keyword evidence="1" id="KW-0175">Coiled coil</keyword>
<feature type="compositionally biased region" description="Polar residues" evidence="2">
    <location>
        <begin position="448"/>
        <end position="480"/>
    </location>
</feature>
<evidence type="ECO:0000313" key="4">
    <source>
        <dbReference type="Proteomes" id="UP001497512"/>
    </source>
</evidence>
<evidence type="ECO:0000313" key="3">
    <source>
        <dbReference type="EMBL" id="CAK9198699.1"/>
    </source>
</evidence>
<keyword evidence="4" id="KW-1185">Reference proteome</keyword>
<dbReference type="Proteomes" id="UP001497512">
    <property type="component" value="Chromosome 12"/>
</dbReference>
<feature type="region of interest" description="Disordered" evidence="2">
    <location>
        <begin position="62"/>
        <end position="91"/>
    </location>
</feature>
<sequence length="935" mass="103530">MWLLLVAAGSGYLARCYQHVLRDESFRLAEIGQNSLLKTRDRFEFRSLEAAAAAAETQLAVVEPSSESSAHTPPAQFDPISKPSVSSQEEPQILERHPNLDIYPPRDHQSWDAISSAAQSAGEQQDSQYAGGMSEGEATSVAGACSYPDEIHLLHTIRPKRQKLSHRVQDWKAPCMEDSDTVHVAGSAEDVVCRREEVLFRCGVGIGVLLASKSRTSEIQKLQQLLTEAEAQLEDIERGTKRSIQNHVPEPEPISQAAEEVEEPNQNPHVEFSVGIIDEDMMEEETESEEECVQILLRKGASSSSLPVEQMMELEAELEAELEQLTGQFSDDVVDKVRVESDDNDDSASEVPFMNNNYAVSPRELTRLLCKLQETLQEERISKLEADLESVETHLQLKEEELEKWKKHVLCLSELSLTSTPGTLLGPQGAELCMHTGGVFSTPYGKPSPTTETISKSNESGCSSTVPGGQENFQVPLQQPSGSSGFSLLDSFLDAQYGRQEGSTTGSSSKDEHPGVDRRLDFGDALDALRAWNDDEVCDEFLQAMVNGPGAEPAWGEQDRQEASSECKPLFHELKKTDNLFVGVAEYLKPKTSNSGSISPSISEFSDAVSMLEDWASGSDSATGPGSHPARDALQDAREIPDWIMTALYGRPGETTISVSEVSDGKPRETTDMTTLSSSTKYTDPSIIKSVPSCNQNPTTYCWNTDDRLDHVGVNTPINHHPHSRKRPILSTCSKGDLELLECGSGESSPRIADQIIFWDNLVRRGRPPLGILRGDCECQLECSQSQAPDLNYDRQQKQQQQQQQDYQDSPNVESTHCCKESPVVTADHAHKYSSGNLPFTTIAAERRMHISGRKHGSDIFSSETNAMLIAARPRCTTSSKEEEEEEEETHRVHFSVQSGKRVEKVPKKLVSKDGIEAEEEEYKFLQRQLQHLRL</sequence>
<feature type="coiled-coil region" evidence="1">
    <location>
        <begin position="381"/>
        <end position="408"/>
    </location>
</feature>
<proteinExistence type="predicted"/>
<evidence type="ECO:0000256" key="2">
    <source>
        <dbReference type="SAM" id="MobiDB-lite"/>
    </source>
</evidence>
<accession>A0ABP0TK67</accession>
<dbReference type="InterPro" id="IPR040348">
    <property type="entry name" value="POLAR-like"/>
</dbReference>
<dbReference type="EMBL" id="OZ019904">
    <property type="protein sequence ID" value="CAK9198699.1"/>
    <property type="molecule type" value="Genomic_DNA"/>
</dbReference>
<evidence type="ECO:0000256" key="1">
    <source>
        <dbReference type="SAM" id="Coils"/>
    </source>
</evidence>
<protein>
    <submittedName>
        <fullName evidence="3">Uncharacterized protein</fullName>
    </submittedName>
</protein>
<feature type="region of interest" description="Disordered" evidence="2">
    <location>
        <begin position="499"/>
        <end position="518"/>
    </location>
</feature>
<reference evidence="3" key="1">
    <citation type="submission" date="2024-02" db="EMBL/GenBank/DDBJ databases">
        <authorList>
            <consortium name="ELIXIR-Norway"/>
            <consortium name="Elixir Norway"/>
        </authorList>
    </citation>
    <scope>NUCLEOTIDE SEQUENCE</scope>
</reference>
<feature type="compositionally biased region" description="Polar residues" evidence="2">
    <location>
        <begin position="806"/>
        <end position="815"/>
    </location>
</feature>
<feature type="coiled-coil region" evidence="1">
    <location>
        <begin position="212"/>
        <end position="239"/>
    </location>
</feature>
<gene>
    <name evidence="3" type="ORF">CSSPTR1EN2_LOCUS4567</name>
</gene>
<feature type="compositionally biased region" description="Polar residues" evidence="2">
    <location>
        <begin position="115"/>
        <end position="128"/>
    </location>
</feature>
<feature type="region of interest" description="Disordered" evidence="2">
    <location>
        <begin position="792"/>
        <end position="817"/>
    </location>
</feature>
<dbReference type="PANTHER" id="PTHR33476:SF22">
    <property type="entry name" value="PROTEIN POLAR LOCALIZATION DURING ASYMMETRIC DIVISION AND REDISTRIBUTION"/>
    <property type="match status" value="1"/>
</dbReference>
<feature type="region of interest" description="Disordered" evidence="2">
    <location>
        <begin position="657"/>
        <end position="682"/>
    </location>
</feature>
<feature type="region of interest" description="Disordered" evidence="2">
    <location>
        <begin position="444"/>
        <end position="480"/>
    </location>
</feature>
<organism evidence="3 4">
    <name type="scientific">Sphagnum troendelagicum</name>
    <dbReference type="NCBI Taxonomy" id="128251"/>
    <lineage>
        <taxon>Eukaryota</taxon>
        <taxon>Viridiplantae</taxon>
        <taxon>Streptophyta</taxon>
        <taxon>Embryophyta</taxon>
        <taxon>Bryophyta</taxon>
        <taxon>Sphagnophytina</taxon>
        <taxon>Sphagnopsida</taxon>
        <taxon>Sphagnales</taxon>
        <taxon>Sphagnaceae</taxon>
        <taxon>Sphagnum</taxon>
    </lineage>
</organism>
<feature type="region of interest" description="Disordered" evidence="2">
    <location>
        <begin position="115"/>
        <end position="135"/>
    </location>
</feature>
<feature type="region of interest" description="Disordered" evidence="2">
    <location>
        <begin position="874"/>
        <end position="899"/>
    </location>
</feature>
<name>A0ABP0TK67_9BRYO</name>
<feature type="compositionally biased region" description="Polar residues" evidence="2">
    <location>
        <begin position="672"/>
        <end position="682"/>
    </location>
</feature>
<feature type="compositionally biased region" description="Basic and acidic residues" evidence="2">
    <location>
        <begin position="509"/>
        <end position="518"/>
    </location>
</feature>
<dbReference type="PANTHER" id="PTHR33476">
    <property type="entry name" value="EMB|CAB62613.1"/>
    <property type="match status" value="1"/>
</dbReference>